<dbReference type="Pfam" id="PF14257">
    <property type="entry name" value="DUF4349"/>
    <property type="match status" value="1"/>
</dbReference>
<gene>
    <name evidence="6" type="ORF">E4100_08925</name>
</gene>
<keyword evidence="1" id="KW-0175">Coiled coil</keyword>
<dbReference type="OrthoDB" id="2162337at2"/>
<keyword evidence="4" id="KW-0732">Signal</keyword>
<dbReference type="Proteomes" id="UP000298381">
    <property type="component" value="Unassembled WGS sequence"/>
</dbReference>
<evidence type="ECO:0000259" key="5">
    <source>
        <dbReference type="Pfam" id="PF14257"/>
    </source>
</evidence>
<dbReference type="RefSeq" id="WP_135271704.1">
    <property type="nucleotide sequence ID" value="NZ_SRIB01000017.1"/>
</dbReference>
<name>A0A4Z0D4D5_9FIRM</name>
<reference evidence="6 7" key="1">
    <citation type="submission" date="2019-03" db="EMBL/GenBank/DDBJ databases">
        <title>Draft genome sequence data and analysis of a Fermenting Bacterium, Soehngenia longevitae strain 1933PT, isolated from petroleum reservoir in Azerbaijan.</title>
        <authorList>
            <person name="Grouzdev D.S."/>
            <person name="Bidzhieva S.K."/>
            <person name="Sokolova D.S."/>
            <person name="Tourova T.P."/>
            <person name="Poltaraus A.B."/>
            <person name="Nazina T.N."/>
        </authorList>
    </citation>
    <scope>NUCLEOTIDE SEQUENCE [LARGE SCALE GENOMIC DNA]</scope>
    <source>
        <strain evidence="6 7">1933P</strain>
    </source>
</reference>
<comment type="caution">
    <text evidence="6">The sequence shown here is derived from an EMBL/GenBank/DDBJ whole genome shotgun (WGS) entry which is preliminary data.</text>
</comment>
<dbReference type="EMBL" id="SRIB01000017">
    <property type="protein sequence ID" value="TFZ39179.1"/>
    <property type="molecule type" value="Genomic_DNA"/>
</dbReference>
<evidence type="ECO:0000256" key="4">
    <source>
        <dbReference type="SAM" id="SignalP"/>
    </source>
</evidence>
<feature type="region of interest" description="Disordered" evidence="2">
    <location>
        <begin position="28"/>
        <end position="55"/>
    </location>
</feature>
<keyword evidence="3" id="KW-0812">Transmembrane</keyword>
<keyword evidence="3" id="KW-0472">Membrane</keyword>
<feature type="transmembrane region" description="Helical" evidence="3">
    <location>
        <begin position="258"/>
        <end position="280"/>
    </location>
</feature>
<keyword evidence="7" id="KW-1185">Reference proteome</keyword>
<organism evidence="6 7">
    <name type="scientific">Soehngenia longivitae</name>
    <dbReference type="NCBI Taxonomy" id="2562294"/>
    <lineage>
        <taxon>Bacteria</taxon>
        <taxon>Bacillati</taxon>
        <taxon>Bacillota</taxon>
        <taxon>Tissierellia</taxon>
        <taxon>Tissierellales</taxon>
        <taxon>Tissierellaceae</taxon>
        <taxon>Soehngenia</taxon>
    </lineage>
</organism>
<feature type="chain" id="PRO_5038655539" evidence="4">
    <location>
        <begin position="22"/>
        <end position="304"/>
    </location>
</feature>
<dbReference type="PROSITE" id="PS51257">
    <property type="entry name" value="PROKAR_LIPOPROTEIN"/>
    <property type="match status" value="1"/>
</dbReference>
<feature type="domain" description="DUF4349" evidence="5">
    <location>
        <begin position="61"/>
        <end position="280"/>
    </location>
</feature>
<feature type="compositionally biased region" description="Polar residues" evidence="2">
    <location>
        <begin position="28"/>
        <end position="47"/>
    </location>
</feature>
<evidence type="ECO:0000256" key="3">
    <source>
        <dbReference type="SAM" id="Phobius"/>
    </source>
</evidence>
<evidence type="ECO:0000313" key="6">
    <source>
        <dbReference type="EMBL" id="TFZ39179.1"/>
    </source>
</evidence>
<keyword evidence="3" id="KW-1133">Transmembrane helix</keyword>
<evidence type="ECO:0000256" key="2">
    <source>
        <dbReference type="SAM" id="MobiDB-lite"/>
    </source>
</evidence>
<feature type="coiled-coil region" evidence="1">
    <location>
        <begin position="160"/>
        <end position="210"/>
    </location>
</feature>
<dbReference type="InterPro" id="IPR025645">
    <property type="entry name" value="DUF4349"/>
</dbReference>
<evidence type="ECO:0000256" key="1">
    <source>
        <dbReference type="SAM" id="Coils"/>
    </source>
</evidence>
<accession>A0A4Z0D4D5</accession>
<feature type="signal peptide" evidence="4">
    <location>
        <begin position="1"/>
        <end position="21"/>
    </location>
</feature>
<protein>
    <submittedName>
        <fullName evidence="6">DUF4349 domain-containing protein</fullName>
    </submittedName>
</protein>
<evidence type="ECO:0000313" key="7">
    <source>
        <dbReference type="Proteomes" id="UP000298381"/>
    </source>
</evidence>
<dbReference type="AlphaFoldDB" id="A0A4Z0D4D5"/>
<proteinExistence type="predicted"/>
<sequence length="304" mass="34725">MKYFKRLSIIFFSLIIILSLATGCSNNESSTNDNSVVTSQESPSESPEFTGEKGSSIEPEKVITVINMNIETIEYEKTLDKLNQLIEVNDGYVVNSEISYDNRISDRYSEYDRYAYLEIRIPKANVSNFKKSIPDIGNITNEYTSKQDVTKYYKDTESRIKVLETKEERLLSLLEKAEKIEDILAIENQLSDVISQKESLKAELQGLDERVDFTTFSISIHEVNKLSSSAGVNAGFFTKLKAAFSQAINNFYIFVEQLVLFIVSNIFFLLLIAVIIYVIVKFGIRRNKKRINYPPKNDSDNNKS</sequence>